<gene>
    <name evidence="5" type="ORF">M011DRAFT_468674</name>
</gene>
<name>A0A6A6V8X5_9PLEO</name>
<accession>A0A6A6V8X5</accession>
<evidence type="ECO:0000313" key="5">
    <source>
        <dbReference type="EMBL" id="KAF2746184.1"/>
    </source>
</evidence>
<dbReference type="AlphaFoldDB" id="A0A6A6V8X5"/>
<reference evidence="5" key="1">
    <citation type="journal article" date="2020" name="Stud. Mycol.">
        <title>101 Dothideomycetes genomes: a test case for predicting lifestyles and emergence of pathogens.</title>
        <authorList>
            <person name="Haridas S."/>
            <person name="Albert R."/>
            <person name="Binder M."/>
            <person name="Bloem J."/>
            <person name="Labutti K."/>
            <person name="Salamov A."/>
            <person name="Andreopoulos B."/>
            <person name="Baker S."/>
            <person name="Barry K."/>
            <person name="Bills G."/>
            <person name="Bluhm B."/>
            <person name="Cannon C."/>
            <person name="Castanera R."/>
            <person name="Culley D."/>
            <person name="Daum C."/>
            <person name="Ezra D."/>
            <person name="Gonzalez J."/>
            <person name="Henrissat B."/>
            <person name="Kuo A."/>
            <person name="Liang C."/>
            <person name="Lipzen A."/>
            <person name="Lutzoni F."/>
            <person name="Magnuson J."/>
            <person name="Mondo S."/>
            <person name="Nolan M."/>
            <person name="Ohm R."/>
            <person name="Pangilinan J."/>
            <person name="Park H.-J."/>
            <person name="Ramirez L."/>
            <person name="Alfaro M."/>
            <person name="Sun H."/>
            <person name="Tritt A."/>
            <person name="Yoshinaga Y."/>
            <person name="Zwiers L.-H."/>
            <person name="Turgeon B."/>
            <person name="Goodwin S."/>
            <person name="Spatafora J."/>
            <person name="Crous P."/>
            <person name="Grigoriev I."/>
        </authorList>
    </citation>
    <scope>NUCLEOTIDE SEQUENCE</scope>
    <source>
        <strain evidence="5">CBS 119925</strain>
    </source>
</reference>
<dbReference type="EMBL" id="MU006578">
    <property type="protein sequence ID" value="KAF2746184.1"/>
    <property type="molecule type" value="Genomic_DNA"/>
</dbReference>
<evidence type="ECO:0000256" key="3">
    <source>
        <dbReference type="ARBA" id="ARBA00023054"/>
    </source>
</evidence>
<dbReference type="PANTHER" id="PTHR15157:SF5">
    <property type="entry name" value="UV RADIATION RESISTANCE-ASSOCIATED GENE PROTEIN"/>
    <property type="match status" value="1"/>
</dbReference>
<evidence type="ECO:0000313" key="6">
    <source>
        <dbReference type="Proteomes" id="UP000799440"/>
    </source>
</evidence>
<dbReference type="GO" id="GO:0000149">
    <property type="term" value="F:SNARE binding"/>
    <property type="evidence" value="ECO:0007669"/>
    <property type="project" value="TreeGrafter"/>
</dbReference>
<dbReference type="GO" id="GO:0035493">
    <property type="term" value="P:SNARE complex assembly"/>
    <property type="evidence" value="ECO:0007669"/>
    <property type="project" value="TreeGrafter"/>
</dbReference>
<dbReference type="GO" id="GO:0032991">
    <property type="term" value="C:protein-containing complex"/>
    <property type="evidence" value="ECO:0007669"/>
    <property type="project" value="UniProtKB-ARBA"/>
</dbReference>
<dbReference type="GO" id="GO:0005768">
    <property type="term" value="C:endosome"/>
    <property type="evidence" value="ECO:0007669"/>
    <property type="project" value="TreeGrafter"/>
</dbReference>
<dbReference type="OrthoDB" id="72772at2759"/>
<dbReference type="PANTHER" id="PTHR15157">
    <property type="entry name" value="UV RADIATION RESISTANCE-ASSOCIATED GENE PROTEIN"/>
    <property type="match status" value="1"/>
</dbReference>
<proteinExistence type="inferred from homology"/>
<comment type="similarity">
    <text evidence="1">Belongs to the ATG14 family.</text>
</comment>
<sequence length="501" mass="55926">MDWSGASPQMRQQRLEDLSDSRMADTFFSLHVDGLEEPIYISEVVEKATNPTFRFFDISPSGPGVTRADAITVKVWANSKQSQGWQHLIEWFVHFRALEFVGKTLGHLKNPLPHNCILFHMTDGIYTSFTDLPTQAKFASILAPPKVPADGRILKTSSYDALMRLSTLDDCIQDALTTRDRLAEDIETVLEKHNEAMSTVEHVPEARDRLRMVEAAVVAERRRVEAVRKRRKELEAAILYRKERMEAGRQLQQQMEEQLDKLREDYVGRQLAVAKTEEDIAGQRRRVCEDLLRIFPMEPVTGKALLFSIRGLALPNGDFEDGDEAVISAALGHVALVVTLLSAYLGVLLPYPINVVGSTSTIDDPLAMNTAGQKTPSTFPLFMKGVVRFRFEYGVFLLNKDIEALSHSLGLVPLDLRHTLPNLKYLLYVATAGKGELPARKAGGVKGLLRRDGALSRAGSFDSNATRSSADLTDVRGRLQELVKKSEACMPQPKVSKLRDV</sequence>
<keyword evidence="6" id="KW-1185">Reference proteome</keyword>
<organism evidence="5 6">
    <name type="scientific">Sporormia fimetaria CBS 119925</name>
    <dbReference type="NCBI Taxonomy" id="1340428"/>
    <lineage>
        <taxon>Eukaryota</taxon>
        <taxon>Fungi</taxon>
        <taxon>Dikarya</taxon>
        <taxon>Ascomycota</taxon>
        <taxon>Pezizomycotina</taxon>
        <taxon>Dothideomycetes</taxon>
        <taxon>Pleosporomycetidae</taxon>
        <taxon>Pleosporales</taxon>
        <taxon>Sporormiaceae</taxon>
        <taxon>Sporormia</taxon>
    </lineage>
</organism>
<protein>
    <recommendedName>
        <fullName evidence="2">Autophagy-related protein 14</fullName>
    </recommendedName>
</protein>
<evidence type="ECO:0000256" key="1">
    <source>
        <dbReference type="ARBA" id="ARBA00009574"/>
    </source>
</evidence>
<evidence type="ECO:0000256" key="2">
    <source>
        <dbReference type="ARBA" id="ARBA00013807"/>
    </source>
</evidence>
<dbReference type="Proteomes" id="UP000799440">
    <property type="component" value="Unassembled WGS sequence"/>
</dbReference>
<dbReference type="InterPro" id="IPR018791">
    <property type="entry name" value="UV_resistance/autophagy_Atg14"/>
</dbReference>
<dbReference type="Pfam" id="PF10186">
    <property type="entry name" value="ATG14"/>
    <property type="match status" value="1"/>
</dbReference>
<evidence type="ECO:0000256" key="4">
    <source>
        <dbReference type="SAM" id="Coils"/>
    </source>
</evidence>
<dbReference type="GO" id="GO:0000323">
    <property type="term" value="C:lytic vacuole"/>
    <property type="evidence" value="ECO:0007669"/>
    <property type="project" value="TreeGrafter"/>
</dbReference>
<feature type="coiled-coil region" evidence="4">
    <location>
        <begin position="217"/>
        <end position="265"/>
    </location>
</feature>
<keyword evidence="3 4" id="KW-0175">Coiled coil</keyword>